<evidence type="ECO:0000256" key="3">
    <source>
        <dbReference type="ARBA" id="ARBA00022993"/>
    </source>
</evidence>
<name>A0A316ZFS5_9BASI</name>
<dbReference type="GO" id="GO:0004594">
    <property type="term" value="F:pantothenate kinase activity"/>
    <property type="evidence" value="ECO:0007669"/>
    <property type="project" value="TreeGrafter"/>
</dbReference>
<keyword evidence="6" id="KW-1185">Reference proteome</keyword>
<feature type="compositionally biased region" description="Low complexity" evidence="4">
    <location>
        <begin position="675"/>
        <end position="685"/>
    </location>
</feature>
<dbReference type="PANTHER" id="PTHR12280">
    <property type="entry name" value="PANTOTHENATE KINASE"/>
    <property type="match status" value="1"/>
</dbReference>
<organism evidence="5 6">
    <name type="scientific">Tilletiopsis washingtonensis</name>
    <dbReference type="NCBI Taxonomy" id="58919"/>
    <lineage>
        <taxon>Eukaryota</taxon>
        <taxon>Fungi</taxon>
        <taxon>Dikarya</taxon>
        <taxon>Basidiomycota</taxon>
        <taxon>Ustilaginomycotina</taxon>
        <taxon>Exobasidiomycetes</taxon>
        <taxon>Entylomatales</taxon>
        <taxon>Entylomatales incertae sedis</taxon>
        <taxon>Tilletiopsis</taxon>
    </lineage>
</organism>
<dbReference type="Gene3D" id="6.10.10.60">
    <property type="match status" value="1"/>
</dbReference>
<dbReference type="Proteomes" id="UP000245946">
    <property type="component" value="Unassembled WGS sequence"/>
</dbReference>
<protein>
    <submittedName>
        <fullName evidence="5">Fumble-domain-containing protein</fullName>
    </submittedName>
</protein>
<feature type="region of interest" description="Disordered" evidence="4">
    <location>
        <begin position="106"/>
        <end position="129"/>
    </location>
</feature>
<feature type="region of interest" description="Disordered" evidence="4">
    <location>
        <begin position="637"/>
        <end position="685"/>
    </location>
</feature>
<dbReference type="SUPFAM" id="SSF53067">
    <property type="entry name" value="Actin-like ATPase domain"/>
    <property type="match status" value="2"/>
</dbReference>
<feature type="region of interest" description="Disordered" evidence="4">
    <location>
        <begin position="600"/>
        <end position="620"/>
    </location>
</feature>
<dbReference type="Gene3D" id="3.30.420.510">
    <property type="match status" value="1"/>
</dbReference>
<dbReference type="NCBIfam" id="TIGR00555">
    <property type="entry name" value="panK_eukar"/>
    <property type="match status" value="1"/>
</dbReference>
<keyword evidence="1" id="KW-0547">Nucleotide-binding</keyword>
<gene>
    <name evidence="5" type="ORF">FA09DRAFT_329065</name>
</gene>
<sequence length="764" mass="78822">MAAATASPSSAAAAAAAMAAAAASVAAPVALPVTVDTTGAQILEPDAEPAPGAASAAPPSTQAQRDGRDIYLPNHVESVSHIALDIGGSLAKVVYFTHACSPESAVGSGEGASSSATPTLPLSPAVATPDTPTQVAYTADGAAAVPSGTLTPTSISRSPSWLAPATAGASSSAASALRSTVLARRSLPAALPGGRLNFIKFETADIASLLSFLHTLISSSAAANRVSLADMRRSVCLSATGGGAHLFCERLQAELGVEVRREDEMRALITGLNFATLIPDEVFSYSDELVAFLHSPLPASSSPPPGGKARASGSRSTSPPSAPSPDPLPRPSADPPLYAPVYDSQPSPRLPCLLVNIGSGVSIIKVDDFGAYERVSGTSLGGGTLWGLLSLLTDADSFDEMLDLSTRGDNAAVDMLVGDIYGSSDALSSLGLKSSTIASSFGKVFRKEGGGKRERRKKFRPEDICKSLLYAISNNIGQIAFMNAEKYNLDRIYFGGCFIRGHQATISTLSYAIRFWSKGTKRAFFLRHEGYLGAIGAWLRHVGDPAPREASGKGFANGDRPLGVPTPVAELPEPSLTNGFPSPAARHVSNPLAAPQARAPFSPLAQSNGDEPPSARRPALSASMPPALLEALGGVSLDAHAPPPALANGDAHEQEEHEPDAAEEEDEDEDEEAPSDLAALLASLSPEDAALLGPLLSSGPGSKGEPDVLELLARMDAAEDAAVGLEERLDGFLGRLDGLLQEQEARQGEQPSDGAQEHSSPRPQ</sequence>
<feature type="compositionally biased region" description="Acidic residues" evidence="4">
    <location>
        <begin position="656"/>
        <end position="674"/>
    </location>
</feature>
<evidence type="ECO:0000256" key="2">
    <source>
        <dbReference type="ARBA" id="ARBA00022840"/>
    </source>
</evidence>
<dbReference type="GeneID" id="37269564"/>
<proteinExistence type="predicted"/>
<evidence type="ECO:0000256" key="4">
    <source>
        <dbReference type="SAM" id="MobiDB-lite"/>
    </source>
</evidence>
<evidence type="ECO:0000313" key="6">
    <source>
        <dbReference type="Proteomes" id="UP000245946"/>
    </source>
</evidence>
<feature type="region of interest" description="Disordered" evidence="4">
    <location>
        <begin position="548"/>
        <end position="588"/>
    </location>
</feature>
<dbReference type="GO" id="GO:0005524">
    <property type="term" value="F:ATP binding"/>
    <property type="evidence" value="ECO:0007669"/>
    <property type="project" value="UniProtKB-KW"/>
</dbReference>
<dbReference type="OrthoDB" id="498611at2759"/>
<feature type="compositionally biased region" description="Low complexity" evidence="4">
    <location>
        <begin position="106"/>
        <end position="125"/>
    </location>
</feature>
<dbReference type="RefSeq" id="XP_025599402.1">
    <property type="nucleotide sequence ID" value="XM_025742020.1"/>
</dbReference>
<dbReference type="Pfam" id="PF03630">
    <property type="entry name" value="Fumble"/>
    <property type="match status" value="1"/>
</dbReference>
<dbReference type="InterPro" id="IPR043129">
    <property type="entry name" value="ATPase_NBD"/>
</dbReference>
<accession>A0A316ZFS5</accession>
<evidence type="ECO:0000256" key="1">
    <source>
        <dbReference type="ARBA" id="ARBA00022741"/>
    </source>
</evidence>
<reference evidence="5 6" key="1">
    <citation type="journal article" date="2018" name="Mol. Biol. Evol.">
        <title>Broad Genomic Sampling Reveals a Smut Pathogenic Ancestry of the Fungal Clade Ustilaginomycotina.</title>
        <authorList>
            <person name="Kijpornyongpan T."/>
            <person name="Mondo S.J."/>
            <person name="Barry K."/>
            <person name="Sandor L."/>
            <person name="Lee J."/>
            <person name="Lipzen A."/>
            <person name="Pangilinan J."/>
            <person name="LaButti K."/>
            <person name="Hainaut M."/>
            <person name="Henrissat B."/>
            <person name="Grigoriev I.V."/>
            <person name="Spatafora J.W."/>
            <person name="Aime M.C."/>
        </authorList>
    </citation>
    <scope>NUCLEOTIDE SEQUENCE [LARGE SCALE GENOMIC DNA]</scope>
    <source>
        <strain evidence="5 6">MCA 4186</strain>
    </source>
</reference>
<feature type="region of interest" description="Disordered" evidence="4">
    <location>
        <begin position="44"/>
        <end position="66"/>
    </location>
</feature>
<dbReference type="FunFam" id="3.30.420.40:FF:000115">
    <property type="entry name" value="Pantothenate kinase PanK"/>
    <property type="match status" value="1"/>
</dbReference>
<dbReference type="GO" id="GO:0005634">
    <property type="term" value="C:nucleus"/>
    <property type="evidence" value="ECO:0007669"/>
    <property type="project" value="TreeGrafter"/>
</dbReference>
<evidence type="ECO:0000313" key="5">
    <source>
        <dbReference type="EMBL" id="PWN99123.1"/>
    </source>
</evidence>
<feature type="region of interest" description="Disordered" evidence="4">
    <location>
        <begin position="740"/>
        <end position="764"/>
    </location>
</feature>
<dbReference type="AlphaFoldDB" id="A0A316ZFS5"/>
<dbReference type="PANTHER" id="PTHR12280:SF20">
    <property type="entry name" value="4'-PHOSPHOPANTETHEINE PHOSPHATASE"/>
    <property type="match status" value="1"/>
</dbReference>
<dbReference type="STRING" id="58919.A0A316ZFS5"/>
<keyword evidence="3" id="KW-0173">Coenzyme A biosynthesis</keyword>
<keyword evidence="2" id="KW-0067">ATP-binding</keyword>
<feature type="compositionally biased region" description="Low complexity" evidence="4">
    <location>
        <begin position="49"/>
        <end position="59"/>
    </location>
</feature>
<feature type="compositionally biased region" description="Basic and acidic residues" evidence="4">
    <location>
        <begin position="755"/>
        <end position="764"/>
    </location>
</feature>
<dbReference type="EMBL" id="KZ819289">
    <property type="protein sequence ID" value="PWN99123.1"/>
    <property type="molecule type" value="Genomic_DNA"/>
</dbReference>
<dbReference type="GO" id="GO:0005829">
    <property type="term" value="C:cytosol"/>
    <property type="evidence" value="ECO:0007669"/>
    <property type="project" value="TreeGrafter"/>
</dbReference>
<dbReference type="CDD" id="cd24123">
    <property type="entry name" value="ASKHA_NBD_PanK-II_Pank4"/>
    <property type="match status" value="1"/>
</dbReference>
<dbReference type="InterPro" id="IPR004567">
    <property type="entry name" value="Type_II_PanK"/>
</dbReference>
<feature type="compositionally biased region" description="Low complexity" evidence="4">
    <location>
        <begin position="307"/>
        <end position="319"/>
    </location>
</feature>
<feature type="compositionally biased region" description="Pro residues" evidence="4">
    <location>
        <begin position="320"/>
        <end position="338"/>
    </location>
</feature>
<feature type="region of interest" description="Disordered" evidence="4">
    <location>
        <begin position="297"/>
        <end position="341"/>
    </location>
</feature>
<dbReference type="Gene3D" id="3.30.420.40">
    <property type="match status" value="1"/>
</dbReference>
<dbReference type="GO" id="GO:0015937">
    <property type="term" value="P:coenzyme A biosynthetic process"/>
    <property type="evidence" value="ECO:0007669"/>
    <property type="project" value="UniProtKB-KW"/>
</dbReference>